<protein>
    <submittedName>
        <fullName evidence="2">Uncharacterized protein</fullName>
    </submittedName>
</protein>
<evidence type="ECO:0000256" key="1">
    <source>
        <dbReference type="SAM" id="MobiDB-lite"/>
    </source>
</evidence>
<accession>A0A2U1F3X0</accession>
<evidence type="ECO:0000313" key="3">
    <source>
        <dbReference type="Proteomes" id="UP000245639"/>
    </source>
</evidence>
<comment type="caution">
    <text evidence="2">The sequence shown here is derived from an EMBL/GenBank/DDBJ whole genome shotgun (WGS) entry which is preliminary data.</text>
</comment>
<feature type="region of interest" description="Disordered" evidence="1">
    <location>
        <begin position="56"/>
        <end position="91"/>
    </location>
</feature>
<keyword evidence="3" id="KW-1185">Reference proteome</keyword>
<dbReference type="Proteomes" id="UP000245639">
    <property type="component" value="Unassembled WGS sequence"/>
</dbReference>
<organism evidence="2 3">
    <name type="scientific">Actinomycetospora cinnamomea</name>
    <dbReference type="NCBI Taxonomy" id="663609"/>
    <lineage>
        <taxon>Bacteria</taxon>
        <taxon>Bacillati</taxon>
        <taxon>Actinomycetota</taxon>
        <taxon>Actinomycetes</taxon>
        <taxon>Pseudonocardiales</taxon>
        <taxon>Pseudonocardiaceae</taxon>
        <taxon>Actinomycetospora</taxon>
    </lineage>
</organism>
<evidence type="ECO:0000313" key="2">
    <source>
        <dbReference type="EMBL" id="PVZ06874.1"/>
    </source>
</evidence>
<sequence length="91" mass="9308">MPTTGGATEDASEVAAAVAEHLLAVCRRPPAAIIVEAREGHRRLTEKARGTVEVGRGDDLMPATSLGLAGGRVPGRRDGAGPQGTDARLDP</sequence>
<reference evidence="2 3" key="1">
    <citation type="submission" date="2018-04" db="EMBL/GenBank/DDBJ databases">
        <title>Genomic Encyclopedia of Type Strains, Phase IV (KMG-IV): sequencing the most valuable type-strain genomes for metagenomic binning, comparative biology and taxonomic classification.</title>
        <authorList>
            <person name="Goeker M."/>
        </authorList>
    </citation>
    <scope>NUCLEOTIDE SEQUENCE [LARGE SCALE GENOMIC DNA]</scope>
    <source>
        <strain evidence="2 3">DSM 45771</strain>
    </source>
</reference>
<proteinExistence type="predicted"/>
<name>A0A2U1F3X0_9PSEU</name>
<dbReference type="AlphaFoldDB" id="A0A2U1F3X0"/>
<dbReference type="EMBL" id="QEKW01000012">
    <property type="protein sequence ID" value="PVZ06874.1"/>
    <property type="molecule type" value="Genomic_DNA"/>
</dbReference>
<gene>
    <name evidence="2" type="ORF">C8D89_11267</name>
</gene>